<sequence length="310" mass="36902">MSKGLEIAQTFFREWGLPYLQQNFPHLETRVIAGLFHGSQIYGADDELSQDHGWGPMFTLFLSEKDYTAYGEELARRVRRDAPREWQGFSFHFPHENIDVTSLERFFKDELGYDDPDAWQKMNDRTYNRDLALYRIRHGHVLYDPTGAFARWRVAFHTYPRHIWLARVEQELFHVWHYGQYNFLDRLTHRRDPLAIQIALGHFTEAVMRLCLLLEHDYGPYWKWLAFEFRQRASAARLDPLLRALAETLDIEARAVLVRTVCDEVHQLLDQSGFSRERLGWDGWHPHPLMCDLQALKEYIQREEQNGFSM</sequence>
<proteinExistence type="predicted"/>
<evidence type="ECO:0000259" key="1">
    <source>
        <dbReference type="Pfam" id="PF13228"/>
    </source>
</evidence>
<name>A0ABQ6FGX1_9CHLR</name>
<feature type="domain" description="DUF4037" evidence="1">
    <location>
        <begin position="132"/>
        <end position="225"/>
    </location>
</feature>
<dbReference type="Proteomes" id="UP001344906">
    <property type="component" value="Unassembled WGS sequence"/>
</dbReference>
<keyword evidence="3" id="KW-1185">Reference proteome</keyword>
<protein>
    <recommendedName>
        <fullName evidence="1">DUF4037 domain-containing protein</fullName>
    </recommendedName>
</protein>
<organism evidence="2 3">
    <name type="scientific">Dictyobacter halimunensis</name>
    <dbReference type="NCBI Taxonomy" id="3026934"/>
    <lineage>
        <taxon>Bacteria</taxon>
        <taxon>Bacillati</taxon>
        <taxon>Chloroflexota</taxon>
        <taxon>Ktedonobacteria</taxon>
        <taxon>Ktedonobacterales</taxon>
        <taxon>Dictyobacteraceae</taxon>
        <taxon>Dictyobacter</taxon>
    </lineage>
</organism>
<accession>A0ABQ6FGX1</accession>
<dbReference type="Pfam" id="PF13228">
    <property type="entry name" value="DUF4037"/>
    <property type="match status" value="1"/>
</dbReference>
<gene>
    <name evidence="2" type="ORF">KDH_00730</name>
</gene>
<evidence type="ECO:0000313" key="3">
    <source>
        <dbReference type="Proteomes" id="UP001344906"/>
    </source>
</evidence>
<dbReference type="EMBL" id="BSRI01000001">
    <property type="protein sequence ID" value="GLV53218.1"/>
    <property type="molecule type" value="Genomic_DNA"/>
</dbReference>
<reference evidence="2 3" key="1">
    <citation type="submission" date="2023-02" db="EMBL/GenBank/DDBJ databases">
        <title>Dictyobacter halimunensis sp. nov., a new member of the class Ktedonobacteria from forest soil in a geothermal area.</title>
        <authorList>
            <person name="Rachmania M.K."/>
            <person name="Ningsih F."/>
            <person name="Sakai Y."/>
            <person name="Yabe S."/>
            <person name="Yokota A."/>
            <person name="Sjamsuridzal W."/>
        </authorList>
    </citation>
    <scope>NUCLEOTIDE SEQUENCE [LARGE SCALE GENOMIC DNA]</scope>
    <source>
        <strain evidence="2 3">S3.2.2.5</strain>
    </source>
</reference>
<dbReference type="RefSeq" id="WP_338246668.1">
    <property type="nucleotide sequence ID" value="NZ_BSRI01000001.1"/>
</dbReference>
<comment type="caution">
    <text evidence="2">The sequence shown here is derived from an EMBL/GenBank/DDBJ whole genome shotgun (WGS) entry which is preliminary data.</text>
</comment>
<evidence type="ECO:0000313" key="2">
    <source>
        <dbReference type="EMBL" id="GLV53218.1"/>
    </source>
</evidence>
<dbReference type="InterPro" id="IPR025117">
    <property type="entry name" value="DUF4037"/>
</dbReference>